<reference evidence="5 6" key="1">
    <citation type="submission" date="2021-02" db="EMBL/GenBank/DDBJ databases">
        <title>Complete genome of Desulfoluna sp. strain ASN36.</title>
        <authorList>
            <person name="Takahashi A."/>
            <person name="Kojima H."/>
            <person name="Fukui M."/>
        </authorList>
    </citation>
    <scope>NUCLEOTIDE SEQUENCE [LARGE SCALE GENOMIC DNA]</scope>
    <source>
        <strain evidence="5 6">ASN36</strain>
    </source>
</reference>
<accession>A0ABM7PFD6</accession>
<evidence type="ECO:0000256" key="3">
    <source>
        <dbReference type="ARBA" id="ARBA00022801"/>
    </source>
</evidence>
<evidence type="ECO:0000256" key="4">
    <source>
        <dbReference type="ARBA" id="ARBA00051722"/>
    </source>
</evidence>
<dbReference type="EC" id="3.1.3.48" evidence="2"/>
<gene>
    <name evidence="5" type="primary">epsD</name>
    <name evidence="5" type="ORF">DSLASN_15730</name>
</gene>
<name>A0ABM7PFD6_9BACT</name>
<dbReference type="InterPro" id="IPR016195">
    <property type="entry name" value="Pol/histidinol_Pase-like"/>
</dbReference>
<evidence type="ECO:0000313" key="6">
    <source>
        <dbReference type="Proteomes" id="UP001320148"/>
    </source>
</evidence>
<evidence type="ECO:0000256" key="2">
    <source>
        <dbReference type="ARBA" id="ARBA00013064"/>
    </source>
</evidence>
<protein>
    <recommendedName>
        <fullName evidence="2">protein-tyrosine-phosphatase</fullName>
        <ecNumber evidence="2">3.1.3.48</ecNumber>
    </recommendedName>
</protein>
<dbReference type="EMBL" id="AP024488">
    <property type="protein sequence ID" value="BCS95941.1"/>
    <property type="molecule type" value="Genomic_DNA"/>
</dbReference>
<keyword evidence="3" id="KW-0378">Hydrolase</keyword>
<dbReference type="Proteomes" id="UP001320148">
    <property type="component" value="Chromosome"/>
</dbReference>
<evidence type="ECO:0000313" key="5">
    <source>
        <dbReference type="EMBL" id="BCS95941.1"/>
    </source>
</evidence>
<evidence type="ECO:0000256" key="1">
    <source>
        <dbReference type="ARBA" id="ARBA00005750"/>
    </source>
</evidence>
<comment type="similarity">
    <text evidence="1">Belongs to the metallo-dependent hydrolases superfamily. CpsB/CapC family.</text>
</comment>
<comment type="catalytic activity">
    <reaction evidence="4">
        <text>O-phospho-L-tyrosyl-[protein] + H2O = L-tyrosyl-[protein] + phosphate</text>
        <dbReference type="Rhea" id="RHEA:10684"/>
        <dbReference type="Rhea" id="RHEA-COMP:10136"/>
        <dbReference type="Rhea" id="RHEA-COMP:20101"/>
        <dbReference type="ChEBI" id="CHEBI:15377"/>
        <dbReference type="ChEBI" id="CHEBI:43474"/>
        <dbReference type="ChEBI" id="CHEBI:46858"/>
        <dbReference type="ChEBI" id="CHEBI:61978"/>
        <dbReference type="EC" id="3.1.3.48"/>
    </reaction>
</comment>
<dbReference type="SUPFAM" id="SSF89550">
    <property type="entry name" value="PHP domain-like"/>
    <property type="match status" value="1"/>
</dbReference>
<sequence>MPNTHWTDIHCHILPGVDDGSQDMEESTAMAAQAAEGGTSCIVATFHAGVDLLDARVYLPLIQRLNERLRAKSIDITVVPGAEIVAGFLPENLADFSINGSRYLLVEFPYSHLPLGASDILKAYVDRGFHPIIAHPERNPTIMRDPRRLFQMVEETRALVQVTADSVTGTFGRDIASCARYLLKKGAVDLLASDAHDHDYRTPLMAAGVKAASRIVGEAEALMLVRDNPAAVVAGRAWESRFCQGASAC</sequence>
<dbReference type="PANTHER" id="PTHR39181:SF1">
    <property type="entry name" value="TYROSINE-PROTEIN PHOSPHATASE YWQE"/>
    <property type="match status" value="1"/>
</dbReference>
<organism evidence="5 6">
    <name type="scientific">Desulfoluna limicola</name>
    <dbReference type="NCBI Taxonomy" id="2810562"/>
    <lineage>
        <taxon>Bacteria</taxon>
        <taxon>Pseudomonadati</taxon>
        <taxon>Thermodesulfobacteriota</taxon>
        <taxon>Desulfobacteria</taxon>
        <taxon>Desulfobacterales</taxon>
        <taxon>Desulfolunaceae</taxon>
        <taxon>Desulfoluna</taxon>
    </lineage>
</organism>
<dbReference type="Gene3D" id="3.20.20.140">
    <property type="entry name" value="Metal-dependent hydrolases"/>
    <property type="match status" value="1"/>
</dbReference>
<dbReference type="RefSeq" id="WP_236892295.1">
    <property type="nucleotide sequence ID" value="NZ_AP024488.1"/>
</dbReference>
<keyword evidence="6" id="KW-1185">Reference proteome</keyword>
<dbReference type="InterPro" id="IPR016667">
    <property type="entry name" value="Caps_polysacc_synth_CpsB/CapC"/>
</dbReference>
<proteinExistence type="inferred from homology"/>
<dbReference type="Pfam" id="PF19567">
    <property type="entry name" value="CpsB_CapC"/>
    <property type="match status" value="1"/>
</dbReference>
<dbReference type="PANTHER" id="PTHR39181">
    <property type="entry name" value="TYROSINE-PROTEIN PHOSPHATASE YWQE"/>
    <property type="match status" value="1"/>
</dbReference>
<dbReference type="PIRSF" id="PIRSF016557">
    <property type="entry name" value="Caps_synth_CpsB"/>
    <property type="match status" value="1"/>
</dbReference>